<name>A0A1W1VTG4_9FIRM</name>
<proteinExistence type="predicted"/>
<evidence type="ECO:0000259" key="1">
    <source>
        <dbReference type="PROSITE" id="PS51832"/>
    </source>
</evidence>
<dbReference type="PANTHER" id="PTHR43155:SF2">
    <property type="entry name" value="CYCLIC DI-GMP PHOSPHODIESTERASE PA4108"/>
    <property type="match status" value="1"/>
</dbReference>
<dbReference type="InterPro" id="IPR037522">
    <property type="entry name" value="HD_GYP_dom"/>
</dbReference>
<dbReference type="Pfam" id="PF13487">
    <property type="entry name" value="HD_5"/>
    <property type="match status" value="1"/>
</dbReference>
<keyword evidence="3" id="KW-1185">Reference proteome</keyword>
<dbReference type="AlphaFoldDB" id="A0A1W1VTG4"/>
<dbReference type="EMBL" id="LT838272">
    <property type="protein sequence ID" value="SMB96662.1"/>
    <property type="molecule type" value="Genomic_DNA"/>
</dbReference>
<dbReference type="PANTHER" id="PTHR43155">
    <property type="entry name" value="CYCLIC DI-GMP PHOSPHODIESTERASE PA4108-RELATED"/>
    <property type="match status" value="1"/>
</dbReference>
<dbReference type="OrthoDB" id="10822at2"/>
<dbReference type="PROSITE" id="PS51832">
    <property type="entry name" value="HD_GYP"/>
    <property type="match status" value="1"/>
</dbReference>
<organism evidence="2 3">
    <name type="scientific">Thermanaeromonas toyohensis ToBE</name>
    <dbReference type="NCBI Taxonomy" id="698762"/>
    <lineage>
        <taxon>Bacteria</taxon>
        <taxon>Bacillati</taxon>
        <taxon>Bacillota</taxon>
        <taxon>Clostridia</taxon>
        <taxon>Neomoorellales</taxon>
        <taxon>Neomoorellaceae</taxon>
        <taxon>Thermanaeromonas</taxon>
    </lineage>
</organism>
<protein>
    <submittedName>
        <fullName evidence="2">HD domain-containing protein</fullName>
    </submittedName>
</protein>
<dbReference type="SMART" id="SM00471">
    <property type="entry name" value="HDc"/>
    <property type="match status" value="1"/>
</dbReference>
<dbReference type="Gene3D" id="1.10.3210.10">
    <property type="entry name" value="Hypothetical protein af1432"/>
    <property type="match status" value="1"/>
</dbReference>
<evidence type="ECO:0000313" key="3">
    <source>
        <dbReference type="Proteomes" id="UP000192569"/>
    </source>
</evidence>
<dbReference type="STRING" id="698762.SAMN00808754_1577"/>
<feature type="domain" description="HD-GYP" evidence="1">
    <location>
        <begin position="1"/>
        <end position="197"/>
    </location>
</feature>
<dbReference type="SUPFAM" id="SSF109604">
    <property type="entry name" value="HD-domain/PDEase-like"/>
    <property type="match status" value="1"/>
</dbReference>
<dbReference type="RefSeq" id="WP_084665189.1">
    <property type="nucleotide sequence ID" value="NZ_LT838272.1"/>
</dbReference>
<dbReference type="Proteomes" id="UP000192569">
    <property type="component" value="Chromosome I"/>
</dbReference>
<gene>
    <name evidence="2" type="ORF">SAMN00808754_1577</name>
</gene>
<dbReference type="InterPro" id="IPR003607">
    <property type="entry name" value="HD/PDEase_dom"/>
</dbReference>
<reference evidence="2 3" key="1">
    <citation type="submission" date="2017-04" db="EMBL/GenBank/DDBJ databases">
        <authorList>
            <person name="Afonso C.L."/>
            <person name="Miller P.J."/>
            <person name="Scott M.A."/>
            <person name="Spackman E."/>
            <person name="Goraichik I."/>
            <person name="Dimitrov K.M."/>
            <person name="Suarez D.L."/>
            <person name="Swayne D.E."/>
        </authorList>
    </citation>
    <scope>NUCLEOTIDE SEQUENCE [LARGE SCALE GENOMIC DNA]</scope>
    <source>
        <strain evidence="2 3">ToBE</strain>
    </source>
</reference>
<dbReference type="CDD" id="cd00077">
    <property type="entry name" value="HDc"/>
    <property type="match status" value="1"/>
</dbReference>
<sequence length="216" mass="24300">MTLRELLRGLSERKDGYLLVHQAGVCFYADMLVQEVAPRLRPVVLTAAAYHDVGKALLPDNLLFKDGDLTPEEWKYVRLHPVSGADLLKRGILGEAWQNGSWEQVVLAVRHHHERWDGSGYPDGIKEEKIPLAARIIALADAYDAMTTDRPYRRALSRETALKRIVESAGTQFDPNLAQIFVKTLSSLEDRNLRDQLADFSAKFSYPDLGRWAASG</sequence>
<accession>A0A1W1VTG4</accession>
<evidence type="ECO:0000313" key="2">
    <source>
        <dbReference type="EMBL" id="SMB96662.1"/>
    </source>
</evidence>